<feature type="compositionally biased region" description="Basic and acidic residues" evidence="1">
    <location>
        <begin position="49"/>
        <end position="59"/>
    </location>
</feature>
<sequence length="87" mass="9809">MTMPVDAGQKLFDCVPQKNNDLKELIENIRSHPMTAFVIESRKGFPNEHERYTSCKERTTPQSLKSGSSQSTLSLTSHAMGREVNIK</sequence>
<name>A0ABD3NVU6_9STRA</name>
<feature type="region of interest" description="Disordered" evidence="1">
    <location>
        <begin position="49"/>
        <end position="87"/>
    </location>
</feature>
<evidence type="ECO:0000313" key="2">
    <source>
        <dbReference type="EMBL" id="KAL3779839.1"/>
    </source>
</evidence>
<feature type="compositionally biased region" description="Low complexity" evidence="1">
    <location>
        <begin position="62"/>
        <end position="77"/>
    </location>
</feature>
<gene>
    <name evidence="2" type="ORF">ACHAWO_005642</name>
</gene>
<keyword evidence="3" id="KW-1185">Reference proteome</keyword>
<dbReference type="Proteomes" id="UP001530400">
    <property type="component" value="Unassembled WGS sequence"/>
</dbReference>
<dbReference type="AlphaFoldDB" id="A0ABD3NVU6"/>
<accession>A0ABD3NVU6</accession>
<dbReference type="EMBL" id="JALLPJ020000916">
    <property type="protein sequence ID" value="KAL3779839.1"/>
    <property type="molecule type" value="Genomic_DNA"/>
</dbReference>
<reference evidence="2 3" key="1">
    <citation type="submission" date="2024-10" db="EMBL/GenBank/DDBJ databases">
        <title>Updated reference genomes for cyclostephanoid diatoms.</title>
        <authorList>
            <person name="Roberts W.R."/>
            <person name="Alverson A.J."/>
        </authorList>
    </citation>
    <scope>NUCLEOTIDE SEQUENCE [LARGE SCALE GENOMIC DNA]</scope>
    <source>
        <strain evidence="2 3">AJA010-31</strain>
    </source>
</reference>
<protein>
    <submittedName>
        <fullName evidence="2">Uncharacterized protein</fullName>
    </submittedName>
</protein>
<organism evidence="2 3">
    <name type="scientific">Cyclotella atomus</name>
    <dbReference type="NCBI Taxonomy" id="382360"/>
    <lineage>
        <taxon>Eukaryota</taxon>
        <taxon>Sar</taxon>
        <taxon>Stramenopiles</taxon>
        <taxon>Ochrophyta</taxon>
        <taxon>Bacillariophyta</taxon>
        <taxon>Coscinodiscophyceae</taxon>
        <taxon>Thalassiosirophycidae</taxon>
        <taxon>Stephanodiscales</taxon>
        <taxon>Stephanodiscaceae</taxon>
        <taxon>Cyclotella</taxon>
    </lineage>
</organism>
<comment type="caution">
    <text evidence="2">The sequence shown here is derived from an EMBL/GenBank/DDBJ whole genome shotgun (WGS) entry which is preliminary data.</text>
</comment>
<evidence type="ECO:0000256" key="1">
    <source>
        <dbReference type="SAM" id="MobiDB-lite"/>
    </source>
</evidence>
<evidence type="ECO:0000313" key="3">
    <source>
        <dbReference type="Proteomes" id="UP001530400"/>
    </source>
</evidence>
<proteinExistence type="predicted"/>